<dbReference type="InterPro" id="IPR019741">
    <property type="entry name" value="Galactokinase_CS"/>
</dbReference>
<evidence type="ECO:0000259" key="8">
    <source>
        <dbReference type="Pfam" id="PF08544"/>
    </source>
</evidence>
<comment type="similarity">
    <text evidence="1">Belongs to the GHMP kinase family. GalK subfamily.</text>
</comment>
<dbReference type="RefSeq" id="WP_380139323.1">
    <property type="nucleotide sequence ID" value="NZ_JBHLUI010000010.1"/>
</dbReference>
<evidence type="ECO:0000256" key="1">
    <source>
        <dbReference type="ARBA" id="ARBA00006566"/>
    </source>
</evidence>
<keyword evidence="4" id="KW-0418">Kinase</keyword>
<dbReference type="PANTHER" id="PTHR10457">
    <property type="entry name" value="MEVALONATE KINASE/GALACTOKINASE"/>
    <property type="match status" value="1"/>
</dbReference>
<dbReference type="InterPro" id="IPR000705">
    <property type="entry name" value="Galactokinase"/>
</dbReference>
<dbReference type="PRINTS" id="PR00473">
    <property type="entry name" value="GALCTOKINASE"/>
</dbReference>
<name>A0ABV5LT54_9ACTN</name>
<evidence type="ECO:0000256" key="4">
    <source>
        <dbReference type="ARBA" id="ARBA00022777"/>
    </source>
</evidence>
<reference evidence="10 11" key="1">
    <citation type="submission" date="2024-09" db="EMBL/GenBank/DDBJ databases">
        <authorList>
            <person name="Sun Q."/>
            <person name="Mori K."/>
        </authorList>
    </citation>
    <scope>NUCLEOTIDE SEQUENCE [LARGE SCALE GENOMIC DNA]</scope>
    <source>
        <strain evidence="10 11">TISTR 1856</strain>
    </source>
</reference>
<evidence type="ECO:0000256" key="5">
    <source>
        <dbReference type="ARBA" id="ARBA00022840"/>
    </source>
</evidence>
<keyword evidence="2" id="KW-0808">Transferase</keyword>
<dbReference type="InterPro" id="IPR019539">
    <property type="entry name" value="GalKase_N"/>
</dbReference>
<dbReference type="PROSITE" id="PS00627">
    <property type="entry name" value="GHMP_KINASES_ATP"/>
    <property type="match status" value="1"/>
</dbReference>
<dbReference type="PROSITE" id="PS00106">
    <property type="entry name" value="GALACTOKINASE"/>
    <property type="match status" value="1"/>
</dbReference>
<keyword evidence="5" id="KW-0067">ATP-binding</keyword>
<evidence type="ECO:0000256" key="6">
    <source>
        <dbReference type="ARBA" id="ARBA00023144"/>
    </source>
</evidence>
<dbReference type="PIRSF" id="PIRSF000530">
    <property type="entry name" value="Galactokinase"/>
    <property type="match status" value="1"/>
</dbReference>
<dbReference type="Gene3D" id="3.30.230.10">
    <property type="match status" value="1"/>
</dbReference>
<keyword evidence="3" id="KW-0547">Nucleotide-binding</keyword>
<evidence type="ECO:0000256" key="2">
    <source>
        <dbReference type="ARBA" id="ARBA00022679"/>
    </source>
</evidence>
<dbReference type="Pfam" id="PF00288">
    <property type="entry name" value="GHMP_kinases_N"/>
    <property type="match status" value="1"/>
</dbReference>
<proteinExistence type="inferred from homology"/>
<dbReference type="InterPro" id="IPR006206">
    <property type="entry name" value="Mevalonate/galactokinase"/>
</dbReference>
<dbReference type="PANTHER" id="PTHR10457:SF7">
    <property type="entry name" value="GALACTOKINASE-RELATED"/>
    <property type="match status" value="1"/>
</dbReference>
<dbReference type="SUPFAM" id="SSF55060">
    <property type="entry name" value="GHMP Kinase, C-terminal domain"/>
    <property type="match status" value="1"/>
</dbReference>
<dbReference type="InterPro" id="IPR014721">
    <property type="entry name" value="Ribsml_uS5_D2-typ_fold_subgr"/>
</dbReference>
<evidence type="ECO:0000313" key="10">
    <source>
        <dbReference type="EMBL" id="MFB9377266.1"/>
    </source>
</evidence>
<dbReference type="InterPro" id="IPR006203">
    <property type="entry name" value="GHMP_knse_ATP-bd_CS"/>
</dbReference>
<accession>A0ABV5LT54</accession>
<dbReference type="InterPro" id="IPR020568">
    <property type="entry name" value="Ribosomal_Su5_D2-typ_SF"/>
</dbReference>
<sequence length="407" mass="41854">MSTTPENTVELLAAPDRDVVAAELTAEFENAYGEAPQGVWSAPGRVNLIGEHVDYTGGLCLPFALPHRTSVALTLRQDDRIRLRSRQSDDVFDGRLADVGPNRPAGWVAYAAGVAWALGVGRGFDAVVDGHVPLGSGLSSSAALSCSVGVALADLTGLPLDDAGRAMLAGACVQAENVVAGANTGGLDQSASLRCREGAGILLDCRDGSAHQIPLDLAGAGLEILVIDTRAEHSHSGGEYGERRAAVEECARLLGVPTLREVDPADLDRALDRVGTEPGGAVLQQRLRHVVTEIDRVSRAADLLRGNDLRTVADQLGALLDGSHESLRHDYQVTCTELDLAVDTARAAGALGARMTGGGFGGSAIALLSAGTSAAVAARVGTAFADAGLRAPQFLAAVPAAGAGRDR</sequence>
<keyword evidence="6" id="KW-0119">Carbohydrate metabolism</keyword>
<organism evidence="10 11">
    <name type="scientific">Kineococcus gynurae</name>
    <dbReference type="NCBI Taxonomy" id="452979"/>
    <lineage>
        <taxon>Bacteria</taxon>
        <taxon>Bacillati</taxon>
        <taxon>Actinomycetota</taxon>
        <taxon>Actinomycetes</taxon>
        <taxon>Kineosporiales</taxon>
        <taxon>Kineosporiaceae</taxon>
        <taxon>Kineococcus</taxon>
    </lineage>
</organism>
<feature type="domain" description="Galactokinase N-terminal" evidence="9">
    <location>
        <begin position="26"/>
        <end position="73"/>
    </location>
</feature>
<dbReference type="Pfam" id="PF08544">
    <property type="entry name" value="GHMP_kinases_C"/>
    <property type="match status" value="1"/>
</dbReference>
<comment type="caution">
    <text evidence="10">The sequence shown here is derived from an EMBL/GenBank/DDBJ whole genome shotgun (WGS) entry which is preliminary data.</text>
</comment>
<dbReference type="PRINTS" id="PR00959">
    <property type="entry name" value="MEVGALKINASE"/>
</dbReference>
<keyword evidence="11" id="KW-1185">Reference proteome</keyword>
<keyword evidence="6" id="KW-0299">Galactose metabolism</keyword>
<feature type="domain" description="GHMP kinase N-terminal" evidence="7">
    <location>
        <begin position="111"/>
        <end position="193"/>
    </location>
</feature>
<evidence type="ECO:0000256" key="3">
    <source>
        <dbReference type="ARBA" id="ARBA00022741"/>
    </source>
</evidence>
<dbReference type="SUPFAM" id="SSF54211">
    <property type="entry name" value="Ribosomal protein S5 domain 2-like"/>
    <property type="match status" value="1"/>
</dbReference>
<dbReference type="InterPro" id="IPR006204">
    <property type="entry name" value="GHMP_kinase_N_dom"/>
</dbReference>
<dbReference type="InterPro" id="IPR013750">
    <property type="entry name" value="GHMP_kinase_C_dom"/>
</dbReference>
<evidence type="ECO:0000259" key="9">
    <source>
        <dbReference type="Pfam" id="PF10509"/>
    </source>
</evidence>
<dbReference type="Gene3D" id="3.30.70.890">
    <property type="entry name" value="GHMP kinase, C-terminal domain"/>
    <property type="match status" value="1"/>
</dbReference>
<evidence type="ECO:0000259" key="7">
    <source>
        <dbReference type="Pfam" id="PF00288"/>
    </source>
</evidence>
<dbReference type="InterPro" id="IPR036554">
    <property type="entry name" value="GHMP_kinase_C_sf"/>
</dbReference>
<dbReference type="Proteomes" id="UP001589748">
    <property type="component" value="Unassembled WGS sequence"/>
</dbReference>
<dbReference type="EMBL" id="JBHMDM010000005">
    <property type="protein sequence ID" value="MFB9377266.1"/>
    <property type="molecule type" value="Genomic_DNA"/>
</dbReference>
<gene>
    <name evidence="10" type="ORF">ACFFVI_09810</name>
</gene>
<dbReference type="Pfam" id="PF10509">
    <property type="entry name" value="GalKase_gal_bdg"/>
    <property type="match status" value="1"/>
</dbReference>
<feature type="domain" description="GHMP kinase C-terminal" evidence="8">
    <location>
        <begin position="307"/>
        <end position="384"/>
    </location>
</feature>
<evidence type="ECO:0000313" key="11">
    <source>
        <dbReference type="Proteomes" id="UP001589748"/>
    </source>
</evidence>
<protein>
    <submittedName>
        <fullName evidence="10">Galactokinase</fullName>
    </submittedName>
</protein>